<dbReference type="PhylomeDB" id="A7RYE7"/>
<evidence type="ECO:0008006" key="6">
    <source>
        <dbReference type="Google" id="ProtNLM"/>
    </source>
</evidence>
<evidence type="ECO:0000313" key="4">
    <source>
        <dbReference type="EMBL" id="EDO43449.1"/>
    </source>
</evidence>
<dbReference type="EMBL" id="DS469553">
    <property type="protein sequence ID" value="EDO43449.1"/>
    <property type="molecule type" value="Genomic_DNA"/>
</dbReference>
<dbReference type="PANTHER" id="PTHR12706">
    <property type="entry name" value="STRAWBERRY NOTCH-RELATED"/>
    <property type="match status" value="1"/>
</dbReference>
<dbReference type="PANTHER" id="PTHR12706:SF33">
    <property type="entry name" value="PROTEIN WITH HELICASE_C DOMAIN"/>
    <property type="match status" value="1"/>
</dbReference>
<accession>A7RYE7</accession>
<dbReference type="Pfam" id="PF13871">
    <property type="entry name" value="Helicase_C_4"/>
    <property type="match status" value="1"/>
</dbReference>
<gene>
    <name evidence="4" type="ORF">NEMVEDRAFT_v1g241547</name>
</gene>
<dbReference type="InterPro" id="IPR026937">
    <property type="entry name" value="SBNO_Helicase_C_dom"/>
</dbReference>
<feature type="domain" description="Strawberry notch helicase C" evidence="2">
    <location>
        <begin position="3"/>
        <end position="94"/>
    </location>
</feature>
<dbReference type="GO" id="GO:0006355">
    <property type="term" value="P:regulation of DNA-templated transcription"/>
    <property type="evidence" value="ECO:0007669"/>
    <property type="project" value="InterPro"/>
</dbReference>
<dbReference type="KEGG" id="nve:5515441"/>
<feature type="domain" description="SBNO alpha/beta" evidence="3">
    <location>
        <begin position="130"/>
        <end position="239"/>
    </location>
</feature>
<dbReference type="HOGENOM" id="CLU_551289_0_0_1"/>
<dbReference type="InterPro" id="IPR057332">
    <property type="entry name" value="SBNO_a/b_dom"/>
</dbReference>
<feature type="region of interest" description="Disordered" evidence="1">
    <location>
        <begin position="372"/>
        <end position="466"/>
    </location>
</feature>
<evidence type="ECO:0000259" key="2">
    <source>
        <dbReference type="Pfam" id="PF13871"/>
    </source>
</evidence>
<dbReference type="OMA" id="NEIMKEC"/>
<evidence type="ECO:0000259" key="3">
    <source>
        <dbReference type="Pfam" id="PF25373"/>
    </source>
</evidence>
<sequence length="548" mass="60078">MMEKILRGTQNDKSYDFVHFNEIMKECLLSMGLTEPGSSVVKEKEAGDVSRFLNRILGLSVEKQNLIFSYFSECLNATIETAKREGKYNEGVTDLTASSITMVGPPCPVFTEVKGIMPTQHVTLSVDRGIEWPAAMKRYENSAQGKHDGFYWSKREQRYQRFYLLAIQKENSTHLFNIIRPNTGQSPFEEEKTDLLHKYTKISPDEAEKGWKMQYDKTRDHCFHGPGCKTGPLCRVGCRISRVHLLCGGIVPILSTLEWAVSRHAEKAGLSREDRMLRVIRVELDDGQRLVGLRYPEQLIPVVTALLKEQQNLDPLLGMQSGLLGLTLPQRASTKVATEESVSNINSRTLAKAINPPVTIKNFFRPKLSIEENADAKGTDENIEQNNITSDGVTRSEPPTTSSSHASAVRVSPPMVSAPTKPAPSASKRGRPPLPVSKSNKRTASSTIGSRAKKSKQSSIFSSMGKGVGQGKNVMIKGGGQGKNVMVKGGGQGNTVSLKGEAGKEISADEGVANKEDTTMACPICNKAFEKGVGNAIINQHIDNCLIV</sequence>
<dbReference type="InterPro" id="IPR026741">
    <property type="entry name" value="SNO"/>
</dbReference>
<dbReference type="eggNOG" id="KOG1513">
    <property type="taxonomic scope" value="Eukaryota"/>
</dbReference>
<keyword evidence="5" id="KW-1185">Reference proteome</keyword>
<feature type="compositionally biased region" description="Polar residues" evidence="1">
    <location>
        <begin position="384"/>
        <end position="406"/>
    </location>
</feature>
<protein>
    <recommendedName>
        <fullName evidence="6">UBZ4-type domain-containing protein</fullName>
    </recommendedName>
</protein>
<evidence type="ECO:0000256" key="1">
    <source>
        <dbReference type="SAM" id="MobiDB-lite"/>
    </source>
</evidence>
<organism evidence="4 5">
    <name type="scientific">Nematostella vectensis</name>
    <name type="common">Starlet sea anemone</name>
    <dbReference type="NCBI Taxonomy" id="45351"/>
    <lineage>
        <taxon>Eukaryota</taxon>
        <taxon>Metazoa</taxon>
        <taxon>Cnidaria</taxon>
        <taxon>Anthozoa</taxon>
        <taxon>Hexacorallia</taxon>
        <taxon>Actiniaria</taxon>
        <taxon>Edwardsiidae</taxon>
        <taxon>Nematostella</taxon>
    </lineage>
</organism>
<evidence type="ECO:0000313" key="5">
    <source>
        <dbReference type="Proteomes" id="UP000001593"/>
    </source>
</evidence>
<dbReference type="Gene3D" id="3.30.160.60">
    <property type="entry name" value="Classic Zinc Finger"/>
    <property type="match status" value="1"/>
</dbReference>
<dbReference type="Pfam" id="PF25373">
    <property type="entry name" value="SBNO"/>
    <property type="match status" value="1"/>
</dbReference>
<name>A7RYE7_NEMVE</name>
<dbReference type="InParanoid" id="A7RYE7"/>
<reference evidence="4 5" key="1">
    <citation type="journal article" date="2007" name="Science">
        <title>Sea anemone genome reveals ancestral eumetazoan gene repertoire and genomic organization.</title>
        <authorList>
            <person name="Putnam N.H."/>
            <person name="Srivastava M."/>
            <person name="Hellsten U."/>
            <person name="Dirks B."/>
            <person name="Chapman J."/>
            <person name="Salamov A."/>
            <person name="Terry A."/>
            <person name="Shapiro H."/>
            <person name="Lindquist E."/>
            <person name="Kapitonov V.V."/>
            <person name="Jurka J."/>
            <person name="Genikhovich G."/>
            <person name="Grigoriev I.V."/>
            <person name="Lucas S.M."/>
            <person name="Steele R.E."/>
            <person name="Finnerty J.R."/>
            <person name="Technau U."/>
            <person name="Martindale M.Q."/>
            <person name="Rokhsar D.S."/>
        </authorList>
    </citation>
    <scope>NUCLEOTIDE SEQUENCE [LARGE SCALE GENOMIC DNA]</scope>
    <source>
        <strain evidence="5">CH2 X CH6</strain>
    </source>
</reference>
<dbReference type="AlphaFoldDB" id="A7RYE7"/>
<proteinExistence type="predicted"/>
<dbReference type="Proteomes" id="UP000001593">
    <property type="component" value="Unassembled WGS sequence"/>
</dbReference>
<dbReference type="STRING" id="45351.A7RYE7"/>